<dbReference type="Proteomes" id="UP000006757">
    <property type="component" value="Unassembled WGS sequence"/>
</dbReference>
<evidence type="ECO:0008006" key="3">
    <source>
        <dbReference type="Google" id="ProtNLM"/>
    </source>
</evidence>
<name>K1WQ42_TRIAC</name>
<organism evidence="1 2">
    <name type="scientific">Trichosporon asahii var. asahii (strain CBS 8904)</name>
    <name type="common">Yeast</name>
    <dbReference type="NCBI Taxonomy" id="1220162"/>
    <lineage>
        <taxon>Eukaryota</taxon>
        <taxon>Fungi</taxon>
        <taxon>Dikarya</taxon>
        <taxon>Basidiomycota</taxon>
        <taxon>Agaricomycotina</taxon>
        <taxon>Tremellomycetes</taxon>
        <taxon>Trichosporonales</taxon>
        <taxon>Trichosporonaceae</taxon>
        <taxon>Trichosporon</taxon>
    </lineage>
</organism>
<evidence type="ECO:0000313" key="2">
    <source>
        <dbReference type="Proteomes" id="UP000006757"/>
    </source>
</evidence>
<dbReference type="AlphaFoldDB" id="K1WQ42"/>
<protein>
    <recommendedName>
        <fullName evidence="3">F-box domain-containing protein</fullName>
    </recommendedName>
</protein>
<accession>K1WQ42</accession>
<keyword evidence="2" id="KW-1185">Reference proteome</keyword>
<sequence>MLQHLNVMIDHAYYPHIIDLIFDFAEFDALLAMSRTCREWRDRSRGKIDHVYQFDGMYMCYPFPINRTKALHYCRTLDVAMNPLDEFDSLEDGLELVRRAAPNLDTVRFVDIGCLKMPVWVVPTRRLVYGRFDPNPDLYGFGEPEDDEPCASSVKKVVINHTSDRASCHHFKAEDFSVPTDEVVFIFHGKETCPCCFMAVIRATQIGSVPLTVVGIESLSKQTTIQPYNVRKQKLTRSVGGHRQAKRGVTALTHMEYRQLVGEKEYAMDTNFEKPRQLFRYEAPSFYDRY</sequence>
<reference evidence="1 2" key="1">
    <citation type="journal article" date="2012" name="Eukaryot. Cell">
        <title>Genome sequence of the Trichosporon asahii environmental strain CBS 8904.</title>
        <authorList>
            <person name="Yang R.Y."/>
            <person name="Li H.T."/>
            <person name="Zhu H."/>
            <person name="Zhou G.P."/>
            <person name="Wang M."/>
            <person name="Wang L."/>
        </authorList>
    </citation>
    <scope>NUCLEOTIDE SEQUENCE [LARGE SCALE GENOMIC DNA]</scope>
    <source>
        <strain evidence="1 2">CBS 8904</strain>
    </source>
</reference>
<proteinExistence type="predicted"/>
<evidence type="ECO:0000313" key="1">
    <source>
        <dbReference type="EMBL" id="EKD03139.1"/>
    </source>
</evidence>
<dbReference type="EMBL" id="AMBO01000268">
    <property type="protein sequence ID" value="EKD03139.1"/>
    <property type="molecule type" value="Genomic_DNA"/>
</dbReference>
<gene>
    <name evidence="1" type="ORF">A1Q2_02588</name>
</gene>
<dbReference type="HOGENOM" id="CLU_960389_0_0_1"/>
<comment type="caution">
    <text evidence="1">The sequence shown here is derived from an EMBL/GenBank/DDBJ whole genome shotgun (WGS) entry which is preliminary data.</text>
</comment>
<dbReference type="InParanoid" id="K1WQ42"/>